<dbReference type="Proteomes" id="UP000000849">
    <property type="component" value="Chromosome"/>
</dbReference>
<protein>
    <recommendedName>
        <fullName evidence="5">Mycothiol-dependent maleylpyruvate isomerase metal-binding domain-containing protein</fullName>
    </recommendedName>
</protein>
<evidence type="ECO:0000259" key="2">
    <source>
        <dbReference type="Pfam" id="PF11716"/>
    </source>
</evidence>
<evidence type="ECO:0000313" key="3">
    <source>
        <dbReference type="EMBL" id="ADG75108.1"/>
    </source>
</evidence>
<dbReference type="HOGENOM" id="CLU_070584_1_0_11"/>
<dbReference type="STRING" id="446466.Cfla_2217"/>
<gene>
    <name evidence="3" type="ordered locus">Cfla_2217</name>
</gene>
<dbReference type="InterPro" id="IPR034660">
    <property type="entry name" value="DinB/YfiT-like"/>
</dbReference>
<dbReference type="GO" id="GO:0005886">
    <property type="term" value="C:plasma membrane"/>
    <property type="evidence" value="ECO:0007669"/>
    <property type="project" value="TreeGrafter"/>
</dbReference>
<dbReference type="Pfam" id="PF11716">
    <property type="entry name" value="MDMPI_N"/>
    <property type="match status" value="1"/>
</dbReference>
<feature type="domain" description="Mycothiol-dependent maleylpyruvate isomerase metal-binding" evidence="2">
    <location>
        <begin position="35"/>
        <end position="142"/>
    </location>
</feature>
<dbReference type="RefSeq" id="WP_013117442.1">
    <property type="nucleotide sequence ID" value="NC_014151.1"/>
</dbReference>
<dbReference type="SUPFAM" id="SSF109854">
    <property type="entry name" value="DinB/YfiT-like putative metalloenzymes"/>
    <property type="match status" value="1"/>
</dbReference>
<proteinExistence type="predicted"/>
<organism evidence="3 4">
    <name type="scientific">Cellulomonas flavigena (strain ATCC 482 / DSM 20109 / BCRC 11376 / JCM 18109 / NBRC 3775 / NCIMB 8073 / NRS 134)</name>
    <dbReference type="NCBI Taxonomy" id="446466"/>
    <lineage>
        <taxon>Bacteria</taxon>
        <taxon>Bacillati</taxon>
        <taxon>Actinomycetota</taxon>
        <taxon>Actinomycetes</taxon>
        <taxon>Micrococcales</taxon>
        <taxon>Cellulomonadaceae</taxon>
        <taxon>Cellulomonas</taxon>
    </lineage>
</organism>
<feature type="domain" description="MDMPI C-terminal" evidence="1">
    <location>
        <begin position="157"/>
        <end position="242"/>
    </location>
</feature>
<dbReference type="GO" id="GO:0046872">
    <property type="term" value="F:metal ion binding"/>
    <property type="evidence" value="ECO:0007669"/>
    <property type="project" value="InterPro"/>
</dbReference>
<dbReference type="InterPro" id="IPR010872">
    <property type="entry name" value="MDMPI_C-term_domain"/>
</dbReference>
<dbReference type="eggNOG" id="COG0511">
    <property type="taxonomic scope" value="Bacteria"/>
</dbReference>
<evidence type="ECO:0000313" key="4">
    <source>
        <dbReference type="Proteomes" id="UP000000849"/>
    </source>
</evidence>
<accession>D5UGL0</accession>
<dbReference type="InterPro" id="IPR024344">
    <property type="entry name" value="MDMPI_metal-binding"/>
</dbReference>
<reference evidence="3 4" key="1">
    <citation type="journal article" date="2010" name="Stand. Genomic Sci.">
        <title>Complete genome sequence of Cellulomonas flavigena type strain (134).</title>
        <authorList>
            <person name="Abt B."/>
            <person name="Foster B."/>
            <person name="Lapidus A."/>
            <person name="Clum A."/>
            <person name="Sun H."/>
            <person name="Pukall R."/>
            <person name="Lucas S."/>
            <person name="Glavina Del Rio T."/>
            <person name="Nolan M."/>
            <person name="Tice H."/>
            <person name="Cheng J.F."/>
            <person name="Pitluck S."/>
            <person name="Liolios K."/>
            <person name="Ivanova N."/>
            <person name="Mavromatis K."/>
            <person name="Ovchinnikova G."/>
            <person name="Pati A."/>
            <person name="Goodwin L."/>
            <person name="Chen A."/>
            <person name="Palaniappan K."/>
            <person name="Land M."/>
            <person name="Hauser L."/>
            <person name="Chang Y.J."/>
            <person name="Jeffries C.D."/>
            <person name="Rohde M."/>
            <person name="Goker M."/>
            <person name="Woyke T."/>
            <person name="Bristow J."/>
            <person name="Eisen J.A."/>
            <person name="Markowitz V."/>
            <person name="Hugenholtz P."/>
            <person name="Kyrpides N.C."/>
            <person name="Klenk H.P."/>
        </authorList>
    </citation>
    <scope>NUCLEOTIDE SEQUENCE [LARGE SCALE GENOMIC DNA]</scope>
    <source>
        <strain evidence="4">ATCC 482 / DSM 20109 / BCRC 11376 / JCM 18109 / NBRC 3775 / NCIMB 8073 / NRS 134</strain>
    </source>
</reference>
<dbReference type="KEGG" id="cfl:Cfla_2217"/>
<dbReference type="AlphaFoldDB" id="D5UGL0"/>
<dbReference type="Pfam" id="PF07398">
    <property type="entry name" value="MDMPI_C"/>
    <property type="match status" value="1"/>
</dbReference>
<dbReference type="NCBIfam" id="TIGR03083">
    <property type="entry name" value="maleylpyruvate isomerase family mycothiol-dependent enzyme"/>
    <property type="match status" value="1"/>
</dbReference>
<name>D5UGL0_CELFN</name>
<keyword evidence="4" id="KW-1185">Reference proteome</keyword>
<dbReference type="PANTHER" id="PTHR40758:SF1">
    <property type="entry name" value="CONSERVED PROTEIN"/>
    <property type="match status" value="1"/>
</dbReference>
<sequence>MKRDMGAPTAVVGTAVGTAVGTEPDLATLGALQGDFLAGIGTVDPGTPVPWCGRWRVRNLVVHLGRIHHWAAGQARRRQETPLGRGPFVLDTFYAQQAAELRDTLAALDPDAPAWTLDDSGVVRFWHRRQVHETLVHLWDLRTAGGLPLDVPPALWADTVDEVVTVMHPRQVRMGRTAPLPGRIALHAQDAGRSWRTHADDDAPAAPVVEVHGPARSLALLLWGRLDAADPTLAVTGDRAALTSALGARLTP</sequence>
<evidence type="ECO:0000259" key="1">
    <source>
        <dbReference type="Pfam" id="PF07398"/>
    </source>
</evidence>
<dbReference type="InterPro" id="IPR017517">
    <property type="entry name" value="Maleyloyr_isom"/>
</dbReference>
<dbReference type="EMBL" id="CP001964">
    <property type="protein sequence ID" value="ADG75108.1"/>
    <property type="molecule type" value="Genomic_DNA"/>
</dbReference>
<evidence type="ECO:0008006" key="5">
    <source>
        <dbReference type="Google" id="ProtNLM"/>
    </source>
</evidence>
<dbReference type="PANTHER" id="PTHR40758">
    <property type="entry name" value="CONSERVED PROTEIN"/>
    <property type="match status" value="1"/>
</dbReference>